<dbReference type="PROSITE" id="PS00092">
    <property type="entry name" value="N6_MTASE"/>
    <property type="match status" value="1"/>
</dbReference>
<organism evidence="5 6">
    <name type="scientific">Mycolicibacterium rhodesiae</name>
    <name type="common">Mycobacterium rhodesiae</name>
    <dbReference type="NCBI Taxonomy" id="36814"/>
    <lineage>
        <taxon>Bacteria</taxon>
        <taxon>Bacillati</taxon>
        <taxon>Actinomycetota</taxon>
        <taxon>Actinomycetes</taxon>
        <taxon>Mycobacteriales</taxon>
        <taxon>Mycobacteriaceae</taxon>
        <taxon>Mycolicibacterium</taxon>
    </lineage>
</organism>
<evidence type="ECO:0000256" key="4">
    <source>
        <dbReference type="ARBA" id="ARBA00022691"/>
    </source>
</evidence>
<dbReference type="PANTHER" id="PTHR45875:SF1">
    <property type="entry name" value="METHYLTRANSFERASE N6AMT1"/>
    <property type="match status" value="1"/>
</dbReference>
<evidence type="ECO:0000256" key="1">
    <source>
        <dbReference type="ARBA" id="ARBA00006149"/>
    </source>
</evidence>
<comment type="similarity">
    <text evidence="1">Belongs to the eukaryotic/archaeal PrmC-related family.</text>
</comment>
<dbReference type="GO" id="GO:0008757">
    <property type="term" value="F:S-adenosylmethionine-dependent methyltransferase activity"/>
    <property type="evidence" value="ECO:0007669"/>
    <property type="project" value="TreeGrafter"/>
</dbReference>
<dbReference type="AlphaFoldDB" id="A0A1X0IR85"/>
<dbReference type="InterPro" id="IPR052190">
    <property type="entry name" value="Euk-Arch_PrmC-MTase"/>
</dbReference>
<gene>
    <name evidence="5" type="ORF">BST42_18945</name>
</gene>
<dbReference type="Gene3D" id="3.40.50.150">
    <property type="entry name" value="Vaccinia Virus protein VP39"/>
    <property type="match status" value="1"/>
</dbReference>
<proteinExistence type="inferred from homology"/>
<evidence type="ECO:0000256" key="3">
    <source>
        <dbReference type="ARBA" id="ARBA00022679"/>
    </source>
</evidence>
<name>A0A1X0IR85_MYCRH</name>
<accession>A0A1X0IR85</accession>
<keyword evidence="4" id="KW-0949">S-adenosyl-L-methionine</keyword>
<dbReference type="PANTHER" id="PTHR45875">
    <property type="entry name" value="METHYLTRANSFERASE N6AMT1"/>
    <property type="match status" value="1"/>
</dbReference>
<dbReference type="Proteomes" id="UP000192534">
    <property type="component" value="Unassembled WGS sequence"/>
</dbReference>
<dbReference type="NCBIfam" id="TIGR00537">
    <property type="entry name" value="hemK_rel_arch"/>
    <property type="match status" value="1"/>
</dbReference>
<dbReference type="GO" id="GO:0035657">
    <property type="term" value="C:eRF1 methyltransferase complex"/>
    <property type="evidence" value="ECO:0007669"/>
    <property type="project" value="TreeGrafter"/>
</dbReference>
<dbReference type="CDD" id="cd02440">
    <property type="entry name" value="AdoMet_MTases"/>
    <property type="match status" value="1"/>
</dbReference>
<sequence>MTILYPDVQSSIAAVPGVYAPQHDSQLLIEAMTLTGAVTGRRVVDLCTGSGVIAIAAAQLGARSVTAFDICPKAVRCAADNAELAGVGVDTRLGTWGDALAAGPFDLVVSNPPYVPTSPDAHLEEISCEVGPSTAWNAGVDGRQVLNPLCDSAAELLSESGMMLIVQSEFSDTEQSLSRLRGAGLDADVVLRQIIPFGPVLSARASWMEKIGMLPAGRRQEEIVVIRAEKR</sequence>
<comment type="caution">
    <text evidence="5">The sequence shown here is derived from an EMBL/GenBank/DDBJ whole genome shotgun (WGS) entry which is preliminary data.</text>
</comment>
<protein>
    <submittedName>
        <fullName evidence="5">Methylase</fullName>
    </submittedName>
</protein>
<dbReference type="InterPro" id="IPR029063">
    <property type="entry name" value="SAM-dependent_MTases_sf"/>
</dbReference>
<keyword evidence="2 5" id="KW-0489">Methyltransferase</keyword>
<dbReference type="InterPro" id="IPR004557">
    <property type="entry name" value="PrmC-related"/>
</dbReference>
<dbReference type="EMBL" id="MVIH01000009">
    <property type="protein sequence ID" value="ORB50947.1"/>
    <property type="molecule type" value="Genomic_DNA"/>
</dbReference>
<dbReference type="InterPro" id="IPR002052">
    <property type="entry name" value="DNA_methylase_N6_adenine_CS"/>
</dbReference>
<dbReference type="GO" id="GO:0008276">
    <property type="term" value="F:protein methyltransferase activity"/>
    <property type="evidence" value="ECO:0007669"/>
    <property type="project" value="TreeGrafter"/>
</dbReference>
<evidence type="ECO:0000256" key="2">
    <source>
        <dbReference type="ARBA" id="ARBA00022603"/>
    </source>
</evidence>
<reference evidence="5 6" key="1">
    <citation type="submission" date="2016-12" db="EMBL/GenBank/DDBJ databases">
        <title>The new phylogeny of genus Mycobacterium.</title>
        <authorList>
            <person name="Tortoli E."/>
            <person name="Trovato A."/>
            <person name="Cirillo D.M."/>
        </authorList>
    </citation>
    <scope>NUCLEOTIDE SEQUENCE [LARGE SCALE GENOMIC DNA]</scope>
    <source>
        <strain evidence="5 6">DSM 44223</strain>
    </source>
</reference>
<dbReference type="GO" id="GO:0032259">
    <property type="term" value="P:methylation"/>
    <property type="evidence" value="ECO:0007669"/>
    <property type="project" value="UniProtKB-KW"/>
</dbReference>
<evidence type="ECO:0000313" key="5">
    <source>
        <dbReference type="EMBL" id="ORB50947.1"/>
    </source>
</evidence>
<dbReference type="Pfam" id="PF06325">
    <property type="entry name" value="PrmA"/>
    <property type="match status" value="1"/>
</dbReference>
<dbReference type="GO" id="GO:0003676">
    <property type="term" value="F:nucleic acid binding"/>
    <property type="evidence" value="ECO:0007669"/>
    <property type="project" value="InterPro"/>
</dbReference>
<keyword evidence="3" id="KW-0808">Transferase</keyword>
<evidence type="ECO:0000313" key="6">
    <source>
        <dbReference type="Proteomes" id="UP000192534"/>
    </source>
</evidence>
<dbReference type="SUPFAM" id="SSF53335">
    <property type="entry name" value="S-adenosyl-L-methionine-dependent methyltransferases"/>
    <property type="match status" value="1"/>
</dbReference>
<keyword evidence="6" id="KW-1185">Reference proteome</keyword>